<gene>
    <name evidence="3" type="ORF">E6C51_14360</name>
</gene>
<sequence>MTPKSKPTGSRRRAERRGRWSEYLAAACLMLKGYRIVALRHKTRWGEVDIIARRGDLVVLVEVKARASRQLAVDAVSFESQRRIRAAGDVWLSRQADAARLSIRCDIMAVVPGRWPLHIKDAF</sequence>
<accession>A0A4S3ZTK3</accession>
<organism evidence="3 4">
    <name type="scientific">Allorhizobium terrae</name>
    <dbReference type="NCBI Taxonomy" id="1848972"/>
    <lineage>
        <taxon>Bacteria</taxon>
        <taxon>Pseudomonadati</taxon>
        <taxon>Pseudomonadota</taxon>
        <taxon>Alphaproteobacteria</taxon>
        <taxon>Hyphomicrobiales</taxon>
        <taxon>Rhizobiaceae</taxon>
        <taxon>Rhizobium/Agrobacterium group</taxon>
        <taxon>Allorhizobium</taxon>
    </lineage>
</organism>
<dbReference type="HAMAP" id="MF_00048">
    <property type="entry name" value="UPF0102"/>
    <property type="match status" value="1"/>
</dbReference>
<evidence type="ECO:0000256" key="1">
    <source>
        <dbReference type="ARBA" id="ARBA00006738"/>
    </source>
</evidence>
<dbReference type="Gene3D" id="3.40.1350.10">
    <property type="match status" value="1"/>
</dbReference>
<evidence type="ECO:0000313" key="3">
    <source>
        <dbReference type="EMBL" id="THF49044.1"/>
    </source>
</evidence>
<comment type="caution">
    <text evidence="3">The sequence shown here is derived from an EMBL/GenBank/DDBJ whole genome shotgun (WGS) entry which is preliminary data.</text>
</comment>
<protein>
    <recommendedName>
        <fullName evidence="2">UPF0102 protein E6C51_14360</fullName>
    </recommendedName>
</protein>
<dbReference type="AlphaFoldDB" id="A0A4S3ZTK3"/>
<proteinExistence type="inferred from homology"/>
<dbReference type="GO" id="GO:0003676">
    <property type="term" value="F:nucleic acid binding"/>
    <property type="evidence" value="ECO:0007669"/>
    <property type="project" value="InterPro"/>
</dbReference>
<dbReference type="InterPro" id="IPR011335">
    <property type="entry name" value="Restrct_endonuc-II-like"/>
</dbReference>
<dbReference type="PANTHER" id="PTHR34039">
    <property type="entry name" value="UPF0102 PROTEIN YRAN"/>
    <property type="match status" value="1"/>
</dbReference>
<dbReference type="InterPro" id="IPR011856">
    <property type="entry name" value="tRNA_endonuc-like_dom_sf"/>
</dbReference>
<reference evidence="3 4" key="1">
    <citation type="submission" date="2019-04" db="EMBL/GenBank/DDBJ databases">
        <title>Rhizobium terrae sp. nov., isolated from a paddy soil.</title>
        <authorList>
            <person name="Lin S.-Y."/>
            <person name="Hameed A."/>
            <person name="Huang H.-I."/>
            <person name="Young C.-C."/>
        </authorList>
    </citation>
    <scope>NUCLEOTIDE SEQUENCE [LARGE SCALE GENOMIC DNA]</scope>
    <source>
        <strain evidence="3 4">CC-HIH110</strain>
    </source>
</reference>
<dbReference type="SUPFAM" id="SSF52980">
    <property type="entry name" value="Restriction endonuclease-like"/>
    <property type="match status" value="1"/>
</dbReference>
<evidence type="ECO:0000313" key="4">
    <source>
        <dbReference type="Proteomes" id="UP000310754"/>
    </source>
</evidence>
<dbReference type="NCBIfam" id="NF009151">
    <property type="entry name" value="PRK12497.1-5"/>
    <property type="match status" value="1"/>
</dbReference>
<dbReference type="EMBL" id="SSOA01000007">
    <property type="protein sequence ID" value="THF49044.1"/>
    <property type="molecule type" value="Genomic_DNA"/>
</dbReference>
<dbReference type="InterPro" id="IPR003509">
    <property type="entry name" value="UPF0102_YraN-like"/>
</dbReference>
<comment type="similarity">
    <text evidence="1 2">Belongs to the UPF0102 family.</text>
</comment>
<keyword evidence="4" id="KW-1185">Reference proteome</keyword>
<dbReference type="Pfam" id="PF02021">
    <property type="entry name" value="UPF0102"/>
    <property type="match status" value="1"/>
</dbReference>
<evidence type="ECO:0000256" key="2">
    <source>
        <dbReference type="HAMAP-Rule" id="MF_00048"/>
    </source>
</evidence>
<dbReference type="PANTHER" id="PTHR34039:SF1">
    <property type="entry name" value="UPF0102 PROTEIN YRAN"/>
    <property type="match status" value="1"/>
</dbReference>
<dbReference type="Proteomes" id="UP000310754">
    <property type="component" value="Unassembled WGS sequence"/>
</dbReference>
<name>A0A4S3ZTK3_9HYPH</name>
<dbReference type="RefSeq" id="WP_190236445.1">
    <property type="nucleotide sequence ID" value="NZ_SSOA01000007.1"/>
</dbReference>